<keyword evidence="13" id="KW-1185">Reference proteome</keyword>
<sequence length="543" mass="62538">MPRSLPKKWKTRRSDLLRCVPGLRPTGRREPLTEAKNEVEGYDDSSVEAGVWQYAHARRVRVVVDGEDYFDLIQQAMLKAHQRILLIGWDFDTRIHLSRGRRWWQKGWKREYPARLGSFIVWLSNHRPDLEIRILKWSYGVLKFFSRGSMMLDLARWAPHRRIDFKFDTAHPVGCSHHQKIVVIDDDFAVCGGIDMTTGRWDTREHKPEDRRRKSPDGTSYKPWHDVTMMMEGEVAGALEKLGRKRWLRAGGKVLSAPEHDPGSAWPDGLEPHFEDVEIGIARTRAAYDGDEKVDEVEQLFLQQIAEAKDFVYAENQYFTSRTICEAIGKRLEEDNPPEFILVMPKIADGWIEEQAMSPARARLVQALEELDKHDRFHLYVPYSADVPIYVHAKLTIVDDRILRIGSANMNNRSMGLDSECDVFIDCDRPGNAKAKPTITALRHSLLAEHLGIREENVPELIARYGSMADMIDAAGDESHRHLMPFRPHVEDGILTELADRQTFDPEEPEDLFDIRSPRHGLFRDGSLLARARSRLSRKRTPA</sequence>
<keyword evidence="5" id="KW-0964">Secreted</keyword>
<reference evidence="12 13" key="1">
    <citation type="journal article" date="2017" name="Int. J. Syst. Evol. Microbiol.">
        <title>Erythrobacter aquimixticola sp. nov., isolated from the junction between the ocean and a freshwater spring.</title>
        <authorList>
            <person name="Park S."/>
            <person name="Jung Y.T."/>
            <person name="Choi S.J."/>
            <person name="Yoon J.H."/>
        </authorList>
    </citation>
    <scope>NUCLEOTIDE SEQUENCE [LARGE SCALE GENOMIC DNA]</scope>
    <source>
        <strain evidence="12 13">JSSK-14</strain>
    </source>
</reference>
<dbReference type="InterPro" id="IPR025202">
    <property type="entry name" value="PLD-like_dom"/>
</dbReference>
<evidence type="ECO:0000256" key="7">
    <source>
        <dbReference type="ARBA" id="ARBA00022801"/>
    </source>
</evidence>
<feature type="domain" description="PLD phosphodiesterase" evidence="11">
    <location>
        <begin position="387"/>
        <end position="414"/>
    </location>
</feature>
<dbReference type="InterPro" id="IPR015679">
    <property type="entry name" value="PLipase_D_fam"/>
</dbReference>
<dbReference type="AlphaFoldDB" id="A0A419RSA3"/>
<evidence type="ECO:0000256" key="4">
    <source>
        <dbReference type="ARBA" id="ARBA00018392"/>
    </source>
</evidence>
<dbReference type="GO" id="GO:0004630">
    <property type="term" value="F:phospholipase D activity"/>
    <property type="evidence" value="ECO:0007669"/>
    <property type="project" value="UniProtKB-EC"/>
</dbReference>
<feature type="region of interest" description="Disordered" evidence="10">
    <location>
        <begin position="199"/>
        <end position="223"/>
    </location>
</feature>
<dbReference type="InterPro" id="IPR001736">
    <property type="entry name" value="PLipase_D/transphosphatidylase"/>
</dbReference>
<evidence type="ECO:0000256" key="8">
    <source>
        <dbReference type="ARBA" id="ARBA00023098"/>
    </source>
</evidence>
<dbReference type="Proteomes" id="UP000285232">
    <property type="component" value="Unassembled WGS sequence"/>
</dbReference>
<evidence type="ECO:0000259" key="11">
    <source>
        <dbReference type="PROSITE" id="PS50035"/>
    </source>
</evidence>
<evidence type="ECO:0000256" key="9">
    <source>
        <dbReference type="ARBA" id="ARBA00029594"/>
    </source>
</evidence>
<evidence type="ECO:0000256" key="6">
    <source>
        <dbReference type="ARBA" id="ARBA00022737"/>
    </source>
</evidence>
<dbReference type="Gene3D" id="3.30.870.10">
    <property type="entry name" value="Endonuclease Chain A"/>
    <property type="match status" value="2"/>
</dbReference>
<keyword evidence="8" id="KW-0443">Lipid metabolism</keyword>
<comment type="subcellular location">
    <subcellularLocation>
        <location evidence="3">Secreted</location>
    </subcellularLocation>
</comment>
<dbReference type="PANTHER" id="PTHR18896">
    <property type="entry name" value="PHOSPHOLIPASE D"/>
    <property type="match status" value="1"/>
</dbReference>
<evidence type="ECO:0000313" key="12">
    <source>
        <dbReference type="EMBL" id="RJY08649.1"/>
    </source>
</evidence>
<dbReference type="CDD" id="cd09140">
    <property type="entry name" value="PLDc_vPLD1_2_like_bac_1"/>
    <property type="match status" value="1"/>
</dbReference>
<comment type="catalytic activity">
    <reaction evidence="1">
        <text>a 1,2-diacyl-sn-glycero-3-phosphocholine + H2O = a 1,2-diacyl-sn-glycero-3-phosphate + choline + H(+)</text>
        <dbReference type="Rhea" id="RHEA:14445"/>
        <dbReference type="ChEBI" id="CHEBI:15354"/>
        <dbReference type="ChEBI" id="CHEBI:15377"/>
        <dbReference type="ChEBI" id="CHEBI:15378"/>
        <dbReference type="ChEBI" id="CHEBI:57643"/>
        <dbReference type="ChEBI" id="CHEBI:58608"/>
        <dbReference type="EC" id="3.1.4.4"/>
    </reaction>
</comment>
<evidence type="ECO:0000313" key="13">
    <source>
        <dbReference type="Proteomes" id="UP000285232"/>
    </source>
</evidence>
<dbReference type="SMART" id="SM00155">
    <property type="entry name" value="PLDc"/>
    <property type="match status" value="2"/>
</dbReference>
<proteinExistence type="predicted"/>
<dbReference type="GO" id="GO:0009395">
    <property type="term" value="P:phospholipid catabolic process"/>
    <property type="evidence" value="ECO:0007669"/>
    <property type="project" value="TreeGrafter"/>
</dbReference>
<name>A0A419RSA3_9SPHN</name>
<comment type="function">
    <text evidence="2">Could be a virulence factor.</text>
</comment>
<dbReference type="Pfam" id="PF00614">
    <property type="entry name" value="PLDc"/>
    <property type="match status" value="1"/>
</dbReference>
<evidence type="ECO:0000256" key="10">
    <source>
        <dbReference type="SAM" id="MobiDB-lite"/>
    </source>
</evidence>
<dbReference type="CDD" id="cd09143">
    <property type="entry name" value="PLDc_vPLD1_2_like_bac_2"/>
    <property type="match status" value="1"/>
</dbReference>
<protein>
    <recommendedName>
        <fullName evidence="4">Phospholipase D</fullName>
    </recommendedName>
    <alternativeName>
        <fullName evidence="9">Choline phosphatase</fullName>
    </alternativeName>
</protein>
<feature type="domain" description="PLD phosphodiesterase" evidence="11">
    <location>
        <begin position="177"/>
        <end position="200"/>
    </location>
</feature>
<dbReference type="SUPFAM" id="SSF56024">
    <property type="entry name" value="Phospholipase D/nuclease"/>
    <property type="match status" value="2"/>
</dbReference>
<dbReference type="PROSITE" id="PS50035">
    <property type="entry name" value="PLD"/>
    <property type="match status" value="2"/>
</dbReference>
<dbReference type="OrthoDB" id="8828485at2"/>
<dbReference type="PANTHER" id="PTHR18896:SF76">
    <property type="entry name" value="PHOSPHOLIPASE"/>
    <property type="match status" value="1"/>
</dbReference>
<dbReference type="GO" id="GO:0005576">
    <property type="term" value="C:extracellular region"/>
    <property type="evidence" value="ECO:0007669"/>
    <property type="project" value="UniProtKB-SubCell"/>
</dbReference>
<evidence type="ECO:0000256" key="3">
    <source>
        <dbReference type="ARBA" id="ARBA00004613"/>
    </source>
</evidence>
<keyword evidence="6" id="KW-0677">Repeat</keyword>
<evidence type="ECO:0000256" key="5">
    <source>
        <dbReference type="ARBA" id="ARBA00022525"/>
    </source>
</evidence>
<accession>A0A419RSA3</accession>
<evidence type="ECO:0000256" key="1">
    <source>
        <dbReference type="ARBA" id="ARBA00000798"/>
    </source>
</evidence>
<organism evidence="12 13">
    <name type="scientific">Aurantiacibacter aquimixticola</name>
    <dbReference type="NCBI Taxonomy" id="1958945"/>
    <lineage>
        <taxon>Bacteria</taxon>
        <taxon>Pseudomonadati</taxon>
        <taxon>Pseudomonadota</taxon>
        <taxon>Alphaproteobacteria</taxon>
        <taxon>Sphingomonadales</taxon>
        <taxon>Erythrobacteraceae</taxon>
        <taxon>Aurantiacibacter</taxon>
    </lineage>
</organism>
<dbReference type="EMBL" id="RAHX01000001">
    <property type="protein sequence ID" value="RJY08649.1"/>
    <property type="molecule type" value="Genomic_DNA"/>
</dbReference>
<comment type="caution">
    <text evidence="12">The sequence shown here is derived from an EMBL/GenBank/DDBJ whole genome shotgun (WGS) entry which is preliminary data.</text>
</comment>
<feature type="compositionally biased region" description="Basic and acidic residues" evidence="10">
    <location>
        <begin position="201"/>
        <end position="216"/>
    </location>
</feature>
<evidence type="ECO:0000256" key="2">
    <source>
        <dbReference type="ARBA" id="ARBA00003145"/>
    </source>
</evidence>
<gene>
    <name evidence="12" type="ORF">D6201_04095</name>
</gene>
<keyword evidence="7" id="KW-0378">Hydrolase</keyword>
<dbReference type="Pfam" id="PF13091">
    <property type="entry name" value="PLDc_2"/>
    <property type="match status" value="1"/>
</dbReference>